<feature type="transmembrane region" description="Helical" evidence="1">
    <location>
        <begin position="41"/>
        <end position="62"/>
    </location>
</feature>
<accession>A0A6J4QEL2</accession>
<proteinExistence type="predicted"/>
<reference evidence="2" key="1">
    <citation type="submission" date="2020-02" db="EMBL/GenBank/DDBJ databases">
        <authorList>
            <person name="Meier V. D."/>
        </authorList>
    </citation>
    <scope>NUCLEOTIDE SEQUENCE</scope>
    <source>
        <strain evidence="2">AVDCRST_MAG82</strain>
    </source>
</reference>
<dbReference type="AlphaFoldDB" id="A0A6J4QEL2"/>
<keyword evidence="1" id="KW-0472">Membrane</keyword>
<evidence type="ECO:0000313" key="2">
    <source>
        <dbReference type="EMBL" id="CAA9437826.1"/>
    </source>
</evidence>
<organism evidence="2">
    <name type="scientific">uncultured Rubrobacteraceae bacterium</name>
    <dbReference type="NCBI Taxonomy" id="349277"/>
    <lineage>
        <taxon>Bacteria</taxon>
        <taxon>Bacillati</taxon>
        <taxon>Actinomycetota</taxon>
        <taxon>Rubrobacteria</taxon>
        <taxon>Rubrobacterales</taxon>
        <taxon>Rubrobacteraceae</taxon>
        <taxon>environmental samples</taxon>
    </lineage>
</organism>
<protein>
    <submittedName>
        <fullName evidence="2">Uncharacterized protein</fullName>
    </submittedName>
</protein>
<sequence>MFSAKERSSGRSPDLDFRRKASKLLASKTGGEFRPRLSMRIWLTALFVLVTAFAAITAYEIVHPILYETLNRSSEAASTRSPAPTGCSGA</sequence>
<dbReference type="EMBL" id="CADCVA010000330">
    <property type="protein sequence ID" value="CAA9437826.1"/>
    <property type="molecule type" value="Genomic_DNA"/>
</dbReference>
<keyword evidence="1" id="KW-1133">Transmembrane helix</keyword>
<evidence type="ECO:0000256" key="1">
    <source>
        <dbReference type="SAM" id="Phobius"/>
    </source>
</evidence>
<name>A0A6J4QEL2_9ACTN</name>
<gene>
    <name evidence="2" type="ORF">AVDCRST_MAG82-2612</name>
</gene>
<keyword evidence="1" id="KW-0812">Transmembrane</keyword>